<dbReference type="InterPro" id="IPR048683">
    <property type="entry name" value="Sf6_terminase"/>
</dbReference>
<accession>A0A1S7TRY0</accession>
<sequence length="111" mass="12492">MTPEIVDPNNPARGPGRPSDYSPLLASIICEHMIKGLSVRKIGGMEEMPCEDTIHTWLARYPHFPEKYEKAVQHRTTKYMDECVDLADMMPDGIMFIAGNGQMYTRDGCTA</sequence>
<keyword evidence="2" id="KW-1185">Reference proteome</keyword>
<dbReference type="Proteomes" id="UP000192140">
    <property type="component" value="Unassembled WGS sequence"/>
</dbReference>
<dbReference type="EMBL" id="FCNP01000030">
    <property type="protein sequence ID" value="CVI57313.1"/>
    <property type="molecule type" value="Genomic_DNA"/>
</dbReference>
<evidence type="ECO:0000313" key="2">
    <source>
        <dbReference type="Proteomes" id="UP000192140"/>
    </source>
</evidence>
<evidence type="ECO:0000313" key="1">
    <source>
        <dbReference type="EMBL" id="CVI57313.1"/>
    </source>
</evidence>
<dbReference type="Pfam" id="PF20901">
    <property type="entry name" value="Sf6_terminase"/>
    <property type="match status" value="1"/>
</dbReference>
<reference evidence="1" key="1">
    <citation type="submission" date="2016-01" db="EMBL/GenBank/DDBJ databases">
        <authorList>
            <person name="Regsiter A."/>
            <person name="william w."/>
        </authorList>
    </citation>
    <scope>NUCLEOTIDE SEQUENCE</scope>
    <source>
        <strain evidence="1">NCPPB 1641</strain>
    </source>
</reference>
<organism evidence="1 2">
    <name type="scientific">Agrobacterium deltaense NCPPB 1641</name>
    <dbReference type="NCBI Taxonomy" id="1183425"/>
    <lineage>
        <taxon>Bacteria</taxon>
        <taxon>Pseudomonadati</taxon>
        <taxon>Pseudomonadota</taxon>
        <taxon>Alphaproteobacteria</taxon>
        <taxon>Hyphomicrobiales</taxon>
        <taxon>Rhizobiaceae</taxon>
        <taxon>Rhizobium/Agrobacterium group</taxon>
        <taxon>Agrobacterium</taxon>
    </lineage>
</organism>
<gene>
    <name evidence="1" type="ORF">AGR7A_Lc10008</name>
</gene>
<comment type="caution">
    <text evidence="1">The sequence shown here is derived from an EMBL/GenBank/DDBJ whole genome shotgun (WGS) entry which is preliminary data.</text>
</comment>
<protein>
    <submittedName>
        <fullName evidence="1">Uncharacterized protein</fullName>
    </submittedName>
</protein>
<dbReference type="Gene3D" id="1.10.10.60">
    <property type="entry name" value="Homeodomain-like"/>
    <property type="match status" value="1"/>
</dbReference>
<name>A0A1S7TRY0_9HYPH</name>
<dbReference type="RefSeq" id="WP_080853318.1">
    <property type="nucleotide sequence ID" value="NZ_LT009776.1"/>
</dbReference>
<dbReference type="AlphaFoldDB" id="A0A1S7TRY0"/>
<proteinExistence type="predicted"/>